<feature type="transmembrane region" description="Helical" evidence="5">
    <location>
        <begin position="174"/>
        <end position="193"/>
    </location>
</feature>
<dbReference type="Gene3D" id="1.50.10.150">
    <property type="entry name" value="Voltage-dependent anion channel"/>
    <property type="match status" value="1"/>
</dbReference>
<feature type="transmembrane region" description="Helical" evidence="5">
    <location>
        <begin position="91"/>
        <end position="109"/>
    </location>
</feature>
<comment type="subcellular location">
    <subcellularLocation>
        <location evidence="1">Membrane</location>
        <topology evidence="1">Multi-pass membrane protein</topology>
    </subcellularLocation>
</comment>
<evidence type="ECO:0000313" key="7">
    <source>
        <dbReference type="Proteomes" id="UP000528322"/>
    </source>
</evidence>
<feature type="transmembrane region" description="Helical" evidence="5">
    <location>
        <begin position="45"/>
        <end position="70"/>
    </location>
</feature>
<keyword evidence="2 5" id="KW-0812">Transmembrane</keyword>
<accession>A0A7W7Y2L7</accession>
<feature type="transmembrane region" description="Helical" evidence="5">
    <location>
        <begin position="205"/>
        <end position="226"/>
    </location>
</feature>
<organism evidence="6 7">
    <name type="scientific">Desulfurispira natronophila</name>
    <dbReference type="NCBI Taxonomy" id="682562"/>
    <lineage>
        <taxon>Bacteria</taxon>
        <taxon>Pseudomonadati</taxon>
        <taxon>Chrysiogenota</taxon>
        <taxon>Chrysiogenia</taxon>
        <taxon>Chrysiogenales</taxon>
        <taxon>Chrysiogenaceae</taxon>
        <taxon>Desulfurispira</taxon>
    </lineage>
</organism>
<evidence type="ECO:0000256" key="5">
    <source>
        <dbReference type="SAM" id="Phobius"/>
    </source>
</evidence>
<feature type="transmembrane region" description="Helical" evidence="5">
    <location>
        <begin position="20"/>
        <end position="39"/>
    </location>
</feature>
<protein>
    <submittedName>
        <fullName evidence="6">Tellurite resistance protein</fullName>
    </submittedName>
</protein>
<dbReference type="AlphaFoldDB" id="A0A7W7Y2L7"/>
<dbReference type="CDD" id="cd09323">
    <property type="entry name" value="TDT_SLAC1_like"/>
    <property type="match status" value="1"/>
</dbReference>
<dbReference type="PANTHER" id="PTHR37955:SF1">
    <property type="entry name" value="DEP DOMAIN-CONTAINING PROTEIN"/>
    <property type="match status" value="1"/>
</dbReference>
<dbReference type="GO" id="GO:0046583">
    <property type="term" value="F:monoatomic cation efflux transmembrane transporter activity"/>
    <property type="evidence" value="ECO:0007669"/>
    <property type="project" value="TreeGrafter"/>
</dbReference>
<gene>
    <name evidence="6" type="ORF">HNR37_000087</name>
</gene>
<evidence type="ECO:0000256" key="2">
    <source>
        <dbReference type="ARBA" id="ARBA00022692"/>
    </source>
</evidence>
<evidence type="ECO:0000256" key="4">
    <source>
        <dbReference type="ARBA" id="ARBA00023136"/>
    </source>
</evidence>
<dbReference type="InterPro" id="IPR004695">
    <property type="entry name" value="SLAC1/Mae1/Ssu1/TehA"/>
</dbReference>
<feature type="transmembrane region" description="Helical" evidence="5">
    <location>
        <begin position="288"/>
        <end position="311"/>
    </location>
</feature>
<dbReference type="RefSeq" id="WP_183728228.1">
    <property type="nucleotide sequence ID" value="NZ_JACHID010000001.1"/>
</dbReference>
<sequence length="325" mass="36690">MSEPASTTNEHHLCLQNLPIPLFGSVMGLSGLALATIRIEEVSGYAFHIGQGILHLTLLWFVVLLCSYLLKWLRYPADVAIEYHHPVRMNFFPAISISLLLLSIGYLNIQETLSAWFWYAGSALHFFFVLRILRVWFFSELQLKTLNPAWFIPVVGTILVPVAGTTHAPMPISWFFFSIGIVFWIALLSIVLNRVIFHETLPLKLLPTLFILVAPPAVGFIAYIHLTGELNAFAQVLYFNGLFMTILVLSFGDRFVRLPFFVSWWAYTFPLAAACMSTLLYYELSNYTLLLFVASGILVLLFLVIAVVGFLTIRSAFKGELCVPE</sequence>
<dbReference type="InterPro" id="IPR038665">
    <property type="entry name" value="Voltage-dep_anion_channel_sf"/>
</dbReference>
<proteinExistence type="predicted"/>
<evidence type="ECO:0000256" key="1">
    <source>
        <dbReference type="ARBA" id="ARBA00004141"/>
    </source>
</evidence>
<dbReference type="InterPro" id="IPR052951">
    <property type="entry name" value="Tellurite_res_ion_channel"/>
</dbReference>
<feature type="transmembrane region" description="Helical" evidence="5">
    <location>
        <begin position="232"/>
        <end position="252"/>
    </location>
</feature>
<comment type="caution">
    <text evidence="6">The sequence shown here is derived from an EMBL/GenBank/DDBJ whole genome shotgun (WGS) entry which is preliminary data.</text>
</comment>
<feature type="transmembrane region" description="Helical" evidence="5">
    <location>
        <begin position="264"/>
        <end position="282"/>
    </location>
</feature>
<feature type="transmembrane region" description="Helical" evidence="5">
    <location>
        <begin position="149"/>
        <end position="168"/>
    </location>
</feature>
<name>A0A7W7Y2L7_9BACT</name>
<keyword evidence="7" id="KW-1185">Reference proteome</keyword>
<dbReference type="Proteomes" id="UP000528322">
    <property type="component" value="Unassembled WGS sequence"/>
</dbReference>
<evidence type="ECO:0000256" key="3">
    <source>
        <dbReference type="ARBA" id="ARBA00022989"/>
    </source>
</evidence>
<keyword evidence="3 5" id="KW-1133">Transmembrane helix</keyword>
<dbReference type="Pfam" id="PF03595">
    <property type="entry name" value="SLAC1"/>
    <property type="match status" value="1"/>
</dbReference>
<reference evidence="6 7" key="1">
    <citation type="submission" date="2020-08" db="EMBL/GenBank/DDBJ databases">
        <title>Genomic Encyclopedia of Type Strains, Phase IV (KMG-IV): sequencing the most valuable type-strain genomes for metagenomic binning, comparative biology and taxonomic classification.</title>
        <authorList>
            <person name="Goeker M."/>
        </authorList>
    </citation>
    <scope>NUCLEOTIDE SEQUENCE [LARGE SCALE GENOMIC DNA]</scope>
    <source>
        <strain evidence="6 7">DSM 22071</strain>
    </source>
</reference>
<dbReference type="EMBL" id="JACHID010000001">
    <property type="protein sequence ID" value="MBB5020784.1"/>
    <property type="molecule type" value="Genomic_DNA"/>
</dbReference>
<keyword evidence="4 5" id="KW-0472">Membrane</keyword>
<dbReference type="PANTHER" id="PTHR37955">
    <property type="entry name" value="TELLURITE RESISTANCE PROTEIN TEHA"/>
    <property type="match status" value="1"/>
</dbReference>
<feature type="transmembrane region" description="Helical" evidence="5">
    <location>
        <begin position="115"/>
        <end position="137"/>
    </location>
</feature>
<dbReference type="GO" id="GO:0005886">
    <property type="term" value="C:plasma membrane"/>
    <property type="evidence" value="ECO:0007669"/>
    <property type="project" value="TreeGrafter"/>
</dbReference>
<evidence type="ECO:0000313" key="6">
    <source>
        <dbReference type="EMBL" id="MBB5020784.1"/>
    </source>
</evidence>